<gene>
    <name evidence="1" type="ORF">TBRA_LOCUS6452</name>
</gene>
<reference evidence="1 2" key="1">
    <citation type="submission" date="2020-02" db="EMBL/GenBank/DDBJ databases">
        <authorList>
            <person name="Ferguson B K."/>
        </authorList>
    </citation>
    <scope>NUCLEOTIDE SEQUENCE [LARGE SCALE GENOMIC DNA]</scope>
</reference>
<sequence>MSLHSRTSGAGLWKIHTLLRARIFCCKRVSARRRMARMWMDACVKLARSRVCIKVTIIAYVAQLAPHTHTHTYNTPRQIQRL</sequence>
<dbReference type="AlphaFoldDB" id="A0A6H5ICQ3"/>
<dbReference type="Proteomes" id="UP000479190">
    <property type="component" value="Unassembled WGS sequence"/>
</dbReference>
<proteinExistence type="predicted"/>
<keyword evidence="2" id="KW-1185">Reference proteome</keyword>
<accession>A0A6H5ICQ3</accession>
<name>A0A6H5ICQ3_9HYME</name>
<protein>
    <submittedName>
        <fullName evidence="1">Uncharacterized protein</fullName>
    </submittedName>
</protein>
<dbReference type="EMBL" id="CADCXV010000745">
    <property type="protein sequence ID" value="CAB0034554.1"/>
    <property type="molecule type" value="Genomic_DNA"/>
</dbReference>
<evidence type="ECO:0000313" key="1">
    <source>
        <dbReference type="EMBL" id="CAB0034554.1"/>
    </source>
</evidence>
<organism evidence="1 2">
    <name type="scientific">Trichogramma brassicae</name>
    <dbReference type="NCBI Taxonomy" id="86971"/>
    <lineage>
        <taxon>Eukaryota</taxon>
        <taxon>Metazoa</taxon>
        <taxon>Ecdysozoa</taxon>
        <taxon>Arthropoda</taxon>
        <taxon>Hexapoda</taxon>
        <taxon>Insecta</taxon>
        <taxon>Pterygota</taxon>
        <taxon>Neoptera</taxon>
        <taxon>Endopterygota</taxon>
        <taxon>Hymenoptera</taxon>
        <taxon>Apocrita</taxon>
        <taxon>Proctotrupomorpha</taxon>
        <taxon>Chalcidoidea</taxon>
        <taxon>Trichogrammatidae</taxon>
        <taxon>Trichogramma</taxon>
    </lineage>
</organism>
<evidence type="ECO:0000313" key="2">
    <source>
        <dbReference type="Proteomes" id="UP000479190"/>
    </source>
</evidence>